<evidence type="ECO:0000313" key="2">
    <source>
        <dbReference type="EMBL" id="MFC0563751.1"/>
    </source>
</evidence>
<dbReference type="Proteomes" id="UP001589894">
    <property type="component" value="Unassembled WGS sequence"/>
</dbReference>
<protein>
    <submittedName>
        <fullName evidence="2">Sporulation protein</fullName>
    </submittedName>
</protein>
<dbReference type="PANTHER" id="PTHR40053:SF1">
    <property type="entry name" value="SPORULATION-CONTROL PROTEIN SPO0M"/>
    <property type="match status" value="1"/>
</dbReference>
<name>A0ABV6NST9_9ACTN</name>
<dbReference type="PANTHER" id="PTHR40053">
    <property type="entry name" value="SPORULATION-CONTROL PROTEIN SPO0M"/>
    <property type="match status" value="1"/>
</dbReference>
<comment type="caution">
    <text evidence="2">The sequence shown here is derived from an EMBL/GenBank/DDBJ whole genome shotgun (WGS) entry which is preliminary data.</text>
</comment>
<dbReference type="EMBL" id="JBHLUE010000004">
    <property type="protein sequence ID" value="MFC0563751.1"/>
    <property type="molecule type" value="Genomic_DNA"/>
</dbReference>
<dbReference type="Pfam" id="PF07070">
    <property type="entry name" value="Spo0M"/>
    <property type="match status" value="1"/>
</dbReference>
<dbReference type="RefSeq" id="WP_377336599.1">
    <property type="nucleotide sequence ID" value="NZ_JBHLUE010000004.1"/>
</dbReference>
<reference evidence="2 3" key="1">
    <citation type="submission" date="2024-09" db="EMBL/GenBank/DDBJ databases">
        <authorList>
            <person name="Sun Q."/>
            <person name="Mori K."/>
        </authorList>
    </citation>
    <scope>NUCLEOTIDE SEQUENCE [LARGE SCALE GENOMIC DNA]</scope>
    <source>
        <strain evidence="2 3">TBRC 2205</strain>
    </source>
</reference>
<sequence>MPGWAADAGLSVQTDLANPSTRPGLRLPGRVTLTASLGALRVDGVRLGLVVRVEGADGGQSLVEFHRAPVAGPFVLAAGERRVVPFALPVPWETPLTVVADKAPLGLRMGLRTEVPMGSEPVRAPLGPAVAADELRPLFVHALPAQAGILDTLAELGFELRQAALRAGRLPGVRQAFGFHQVIGYWAAPMYAGPMNELEVTLVTDAYGVEAILWLDRRLALSGGGHTSISRFRVNHVGADRTDWSKVLDGWLRRAIDRHAAAASQFRAHPHLTESPQVSRRPDPQEQGGDPGATAG</sequence>
<gene>
    <name evidence="2" type="ORF">ACFFHU_06170</name>
</gene>
<dbReference type="InterPro" id="IPR009776">
    <property type="entry name" value="Spore_0_M"/>
</dbReference>
<evidence type="ECO:0000256" key="1">
    <source>
        <dbReference type="SAM" id="MobiDB-lite"/>
    </source>
</evidence>
<organism evidence="2 3">
    <name type="scientific">Plantactinospora siamensis</name>
    <dbReference type="NCBI Taxonomy" id="555372"/>
    <lineage>
        <taxon>Bacteria</taxon>
        <taxon>Bacillati</taxon>
        <taxon>Actinomycetota</taxon>
        <taxon>Actinomycetes</taxon>
        <taxon>Micromonosporales</taxon>
        <taxon>Micromonosporaceae</taxon>
        <taxon>Plantactinospora</taxon>
    </lineage>
</organism>
<feature type="region of interest" description="Disordered" evidence="1">
    <location>
        <begin position="264"/>
        <end position="296"/>
    </location>
</feature>
<evidence type="ECO:0000313" key="3">
    <source>
        <dbReference type="Proteomes" id="UP001589894"/>
    </source>
</evidence>
<accession>A0ABV6NST9</accession>
<proteinExistence type="predicted"/>
<keyword evidence="3" id="KW-1185">Reference proteome</keyword>